<evidence type="ECO:0000259" key="6">
    <source>
        <dbReference type="Pfam" id="PF07730"/>
    </source>
</evidence>
<accession>A0ABU8DY32</accession>
<evidence type="ECO:0000313" key="7">
    <source>
        <dbReference type="EMBL" id="MEI4273608.1"/>
    </source>
</evidence>
<keyword evidence="4" id="KW-0472">Membrane</keyword>
<dbReference type="RefSeq" id="WP_336405726.1">
    <property type="nucleotide sequence ID" value="NZ_JBAPLU010000023.1"/>
</dbReference>
<keyword evidence="1" id="KW-0808">Transferase</keyword>
<feature type="transmembrane region" description="Helical" evidence="4">
    <location>
        <begin position="41"/>
        <end position="61"/>
    </location>
</feature>
<dbReference type="SUPFAM" id="SSF55874">
    <property type="entry name" value="ATPase domain of HSP90 chaperone/DNA topoisomerase II/histidine kinase"/>
    <property type="match status" value="1"/>
</dbReference>
<name>A0ABU8DY32_9ACTN</name>
<dbReference type="InterPro" id="IPR050482">
    <property type="entry name" value="Sensor_HK_TwoCompSys"/>
</dbReference>
<dbReference type="CDD" id="cd16917">
    <property type="entry name" value="HATPase_UhpB-NarQ-NarX-like"/>
    <property type="match status" value="1"/>
</dbReference>
<dbReference type="PANTHER" id="PTHR24421">
    <property type="entry name" value="NITRATE/NITRITE SENSOR PROTEIN NARX-RELATED"/>
    <property type="match status" value="1"/>
</dbReference>
<dbReference type="InterPro" id="IPR036890">
    <property type="entry name" value="HATPase_C_sf"/>
</dbReference>
<dbReference type="Proteomes" id="UP001361570">
    <property type="component" value="Unassembled WGS sequence"/>
</dbReference>
<proteinExistence type="predicted"/>
<reference evidence="7 8" key="1">
    <citation type="submission" date="2024-03" db="EMBL/GenBank/DDBJ databases">
        <title>Draft genome sequence of Klenkia sp. LSe6-5.</title>
        <authorList>
            <person name="Duangmal K."/>
            <person name="Chantavorakit T."/>
        </authorList>
    </citation>
    <scope>NUCLEOTIDE SEQUENCE [LARGE SCALE GENOMIC DNA]</scope>
    <source>
        <strain evidence="7 8">LSe6-5</strain>
    </source>
</reference>
<comment type="caution">
    <text evidence="7">The sequence shown here is derived from an EMBL/GenBank/DDBJ whole genome shotgun (WGS) entry which is preliminary data.</text>
</comment>
<keyword evidence="4" id="KW-1133">Transmembrane helix</keyword>
<keyword evidence="8" id="KW-1185">Reference proteome</keyword>
<evidence type="ECO:0000256" key="2">
    <source>
        <dbReference type="ARBA" id="ARBA00022777"/>
    </source>
</evidence>
<keyword evidence="2 7" id="KW-0418">Kinase</keyword>
<sequence length="374" mass="39058">MEPVAPARPPLWRRLAWTVPWLVFQVFPVLDLVLTPRPVALRVLIGAALVVFTAAYMSVLARFNDARGVRPDFLVVVVLALALSAGFGTSYAGLWIYVSAAAAASLAERLVWPVTGAATLASAVVIVSYQDWTSLFLPVLCPLTAATLWGTRHLLTVNAELTAAREELARNAVVEERLRFARDLHDLLGHSLSLIALKSELARRLAPVDGARAAAEMGDVETTARRALAEVRDAVSGYRQVSCGQALAEARAALSGAGIAFRGPDRVPVLPGTVDAALGWVVREATTNVLRHSGAATVTVDITDDGTEVQLVVADDGRGPTDATAPGSGLTGLRERVGAVGGSLTGGAGPRGGWRLTAVVPLVPAAPPAAEVTA</sequence>
<feature type="domain" description="Signal transduction histidine kinase subgroup 3 dimerisation and phosphoacceptor" evidence="6">
    <location>
        <begin position="176"/>
        <end position="240"/>
    </location>
</feature>
<feature type="domain" description="Histidine kinase/HSP90-like ATPase" evidence="5">
    <location>
        <begin position="277"/>
        <end position="362"/>
    </location>
</feature>
<evidence type="ECO:0000259" key="5">
    <source>
        <dbReference type="Pfam" id="PF02518"/>
    </source>
</evidence>
<feature type="transmembrane region" description="Helical" evidence="4">
    <location>
        <begin position="73"/>
        <end position="98"/>
    </location>
</feature>
<protein>
    <submittedName>
        <fullName evidence="7">Sensor histidine kinase</fullName>
    </submittedName>
</protein>
<evidence type="ECO:0000256" key="4">
    <source>
        <dbReference type="SAM" id="Phobius"/>
    </source>
</evidence>
<dbReference type="EMBL" id="JBAPLU010000023">
    <property type="protein sequence ID" value="MEI4273608.1"/>
    <property type="molecule type" value="Genomic_DNA"/>
</dbReference>
<dbReference type="PANTHER" id="PTHR24421:SF63">
    <property type="entry name" value="SENSOR HISTIDINE KINASE DESK"/>
    <property type="match status" value="1"/>
</dbReference>
<dbReference type="Gene3D" id="3.30.565.10">
    <property type="entry name" value="Histidine kinase-like ATPase, C-terminal domain"/>
    <property type="match status" value="1"/>
</dbReference>
<dbReference type="Gene3D" id="1.20.5.1930">
    <property type="match status" value="1"/>
</dbReference>
<keyword evidence="3" id="KW-0902">Two-component regulatory system</keyword>
<dbReference type="Pfam" id="PF02518">
    <property type="entry name" value="HATPase_c"/>
    <property type="match status" value="1"/>
</dbReference>
<keyword evidence="4" id="KW-0812">Transmembrane</keyword>
<feature type="transmembrane region" description="Helical" evidence="4">
    <location>
        <begin position="15"/>
        <end position="34"/>
    </location>
</feature>
<evidence type="ECO:0000256" key="3">
    <source>
        <dbReference type="ARBA" id="ARBA00023012"/>
    </source>
</evidence>
<dbReference type="InterPro" id="IPR003594">
    <property type="entry name" value="HATPase_dom"/>
</dbReference>
<dbReference type="InterPro" id="IPR011712">
    <property type="entry name" value="Sig_transdc_His_kin_sub3_dim/P"/>
</dbReference>
<evidence type="ECO:0000313" key="8">
    <source>
        <dbReference type="Proteomes" id="UP001361570"/>
    </source>
</evidence>
<gene>
    <name evidence="7" type="ORF">TEK04_17940</name>
</gene>
<evidence type="ECO:0000256" key="1">
    <source>
        <dbReference type="ARBA" id="ARBA00022679"/>
    </source>
</evidence>
<organism evidence="7 8">
    <name type="scientific">Klenkia sesuvii</name>
    <dbReference type="NCBI Taxonomy" id="3103137"/>
    <lineage>
        <taxon>Bacteria</taxon>
        <taxon>Bacillati</taxon>
        <taxon>Actinomycetota</taxon>
        <taxon>Actinomycetes</taxon>
        <taxon>Geodermatophilales</taxon>
        <taxon>Geodermatophilaceae</taxon>
        <taxon>Klenkia</taxon>
    </lineage>
</organism>
<dbReference type="Pfam" id="PF07730">
    <property type="entry name" value="HisKA_3"/>
    <property type="match status" value="1"/>
</dbReference>
<feature type="transmembrane region" description="Helical" evidence="4">
    <location>
        <begin position="110"/>
        <end position="129"/>
    </location>
</feature>
<dbReference type="GO" id="GO:0016301">
    <property type="term" value="F:kinase activity"/>
    <property type="evidence" value="ECO:0007669"/>
    <property type="project" value="UniProtKB-KW"/>
</dbReference>